<evidence type="ECO:0000256" key="1">
    <source>
        <dbReference type="SAM" id="MobiDB-lite"/>
    </source>
</evidence>
<reference evidence="2 3" key="1">
    <citation type="journal article" date="2023" name="Plants (Basel)">
        <title>Bridging the Gap: Combining Genomics and Transcriptomics Approaches to Understand Stylosanthes scabra, an Orphan Legume from the Brazilian Caatinga.</title>
        <authorList>
            <person name="Ferreira-Neto J.R.C."/>
            <person name="da Silva M.D."/>
            <person name="Binneck E."/>
            <person name="de Melo N.F."/>
            <person name="da Silva R.H."/>
            <person name="de Melo A.L.T.M."/>
            <person name="Pandolfi V."/>
            <person name="Bustamante F.O."/>
            <person name="Brasileiro-Vidal A.C."/>
            <person name="Benko-Iseppon A.M."/>
        </authorList>
    </citation>
    <scope>NUCLEOTIDE SEQUENCE [LARGE SCALE GENOMIC DNA]</scope>
    <source>
        <tissue evidence="2">Leaves</tissue>
    </source>
</reference>
<protein>
    <submittedName>
        <fullName evidence="2">Uncharacterized protein</fullName>
    </submittedName>
</protein>
<accession>A0ABU6UJA7</accession>
<comment type="caution">
    <text evidence="2">The sequence shown here is derived from an EMBL/GenBank/DDBJ whole genome shotgun (WGS) entry which is preliminary data.</text>
</comment>
<name>A0ABU6UJA7_9FABA</name>
<keyword evidence="3" id="KW-1185">Reference proteome</keyword>
<dbReference type="Proteomes" id="UP001341840">
    <property type="component" value="Unassembled WGS sequence"/>
</dbReference>
<evidence type="ECO:0000313" key="2">
    <source>
        <dbReference type="EMBL" id="MED6161296.1"/>
    </source>
</evidence>
<evidence type="ECO:0000313" key="3">
    <source>
        <dbReference type="Proteomes" id="UP001341840"/>
    </source>
</evidence>
<gene>
    <name evidence="2" type="ORF">PIB30_059395</name>
</gene>
<dbReference type="EMBL" id="JASCZI010121339">
    <property type="protein sequence ID" value="MED6161296.1"/>
    <property type="molecule type" value="Genomic_DNA"/>
</dbReference>
<feature type="region of interest" description="Disordered" evidence="1">
    <location>
        <begin position="103"/>
        <end position="126"/>
    </location>
</feature>
<proteinExistence type="predicted"/>
<sequence length="434" mass="46717">MVFSLATISSFYGSLPDSIREQSGSVSEYYDDFMAYAESIQQTTDLEFKVKIQQEQETTNQHQEPEIDDVDAATFQIATEITDSVTIQNTSPEITTSTKAQLDLKEKNRSQSQNQEDEESDGRSIYHGYDVRSMTVVLQRPPLEPSDLELLAVGDGAFDEKSNYYGLNAWSTLSTLVAVNRPPPKPPNFTEDDSGKLRSLAHEIGCTIPGIGDEGLAASSGAEDGAIAKGNVVDAKAEPFSHLGDNDAADLNCGGCAKDTDDGTRPAASVNIGESTTSARSAEVDAIASMTDGGLRAVFPWDREEATRMWVLDEPEIPKVTMVVAEKMVVANLLRARARVVQRPPPKPPHLSPVMVVLGKAAATRKDGSEVPSFCGFKNGEKRGRGFLEAAAGVSGFSQSVGDRRALGLAVVELTAIHGGEKHGNLFEEESLLF</sequence>
<organism evidence="2 3">
    <name type="scientific">Stylosanthes scabra</name>
    <dbReference type="NCBI Taxonomy" id="79078"/>
    <lineage>
        <taxon>Eukaryota</taxon>
        <taxon>Viridiplantae</taxon>
        <taxon>Streptophyta</taxon>
        <taxon>Embryophyta</taxon>
        <taxon>Tracheophyta</taxon>
        <taxon>Spermatophyta</taxon>
        <taxon>Magnoliopsida</taxon>
        <taxon>eudicotyledons</taxon>
        <taxon>Gunneridae</taxon>
        <taxon>Pentapetalae</taxon>
        <taxon>rosids</taxon>
        <taxon>fabids</taxon>
        <taxon>Fabales</taxon>
        <taxon>Fabaceae</taxon>
        <taxon>Papilionoideae</taxon>
        <taxon>50 kb inversion clade</taxon>
        <taxon>dalbergioids sensu lato</taxon>
        <taxon>Dalbergieae</taxon>
        <taxon>Pterocarpus clade</taxon>
        <taxon>Stylosanthes</taxon>
    </lineage>
</organism>